<comment type="caution">
    <text evidence="1">The sequence shown here is derived from an EMBL/GenBank/DDBJ whole genome shotgun (WGS) entry which is preliminary data.</text>
</comment>
<dbReference type="OrthoDB" id="1723663at2759"/>
<sequence>MKWCTWDSIILDGNIEKLRAEREKVEKQEVQTPSVCPPMPPAPMMLKWKRRLIDESEDVGSLEMSLIRSQRKVEAIAGRNEDVVVEVNQVKSKKVEYGKRTSPRFAKRRSP</sequence>
<keyword evidence="2" id="KW-1185">Reference proteome</keyword>
<reference evidence="2" key="1">
    <citation type="journal article" date="2023" name="Proc. Natl. Acad. Sci. U.S.A.">
        <title>Genomic and structural basis for evolution of tropane alkaloid biosynthesis.</title>
        <authorList>
            <person name="Wanga Y.-J."/>
            <person name="Taina T."/>
            <person name="Yua J.-Y."/>
            <person name="Lia J."/>
            <person name="Xua B."/>
            <person name="Chenc J."/>
            <person name="D'Auriad J.C."/>
            <person name="Huanga J.-P."/>
            <person name="Huanga S.-X."/>
        </authorList>
    </citation>
    <scope>NUCLEOTIDE SEQUENCE [LARGE SCALE GENOMIC DNA]</scope>
    <source>
        <strain evidence="2">cv. KIB-2019</strain>
    </source>
</reference>
<organism evidence="1 2">
    <name type="scientific">Anisodus acutangulus</name>
    <dbReference type="NCBI Taxonomy" id="402998"/>
    <lineage>
        <taxon>Eukaryota</taxon>
        <taxon>Viridiplantae</taxon>
        <taxon>Streptophyta</taxon>
        <taxon>Embryophyta</taxon>
        <taxon>Tracheophyta</taxon>
        <taxon>Spermatophyta</taxon>
        <taxon>Magnoliopsida</taxon>
        <taxon>eudicotyledons</taxon>
        <taxon>Gunneridae</taxon>
        <taxon>Pentapetalae</taxon>
        <taxon>asterids</taxon>
        <taxon>lamiids</taxon>
        <taxon>Solanales</taxon>
        <taxon>Solanaceae</taxon>
        <taxon>Solanoideae</taxon>
        <taxon>Hyoscyameae</taxon>
        <taxon>Anisodus</taxon>
    </lineage>
</organism>
<evidence type="ECO:0000313" key="2">
    <source>
        <dbReference type="Proteomes" id="UP001152561"/>
    </source>
</evidence>
<proteinExistence type="predicted"/>
<accession>A0A9Q1MYJ3</accession>
<protein>
    <submittedName>
        <fullName evidence="1">Uncharacterized protein</fullName>
    </submittedName>
</protein>
<name>A0A9Q1MYJ3_9SOLA</name>
<dbReference type="AlphaFoldDB" id="A0A9Q1MYJ3"/>
<gene>
    <name evidence="1" type="ORF">K7X08_032690</name>
</gene>
<dbReference type="Proteomes" id="UP001152561">
    <property type="component" value="Unassembled WGS sequence"/>
</dbReference>
<dbReference type="EMBL" id="JAJAGQ010000003">
    <property type="protein sequence ID" value="KAJ8568953.1"/>
    <property type="molecule type" value="Genomic_DNA"/>
</dbReference>
<evidence type="ECO:0000313" key="1">
    <source>
        <dbReference type="EMBL" id="KAJ8568953.1"/>
    </source>
</evidence>